<organism evidence="3">
    <name type="scientific">Streptomyces sp. NBC_00003</name>
    <dbReference type="NCBI Taxonomy" id="2903608"/>
    <lineage>
        <taxon>Bacteria</taxon>
        <taxon>Bacillati</taxon>
        <taxon>Actinomycetota</taxon>
        <taxon>Actinomycetes</taxon>
        <taxon>Kitasatosporales</taxon>
        <taxon>Streptomycetaceae</taxon>
        <taxon>Streptomyces</taxon>
    </lineage>
</organism>
<sequence>MTDSAIEEFPRYEGSVDRGTLRAAARDLTLGGQAVPSGSFVHLSVSAANRDPAVFAEPDRFDITRSPNRHLTFGYGPHFCAGAPLARLEGRIAFETLLRRIPDIACTVPPEALTWVADSSISRGLERLPVRVAGKRPRRPDTF</sequence>
<dbReference type="GO" id="GO:0004497">
    <property type="term" value="F:monooxygenase activity"/>
    <property type="evidence" value="ECO:0007669"/>
    <property type="project" value="UniProtKB-KW"/>
</dbReference>
<keyword evidence="2" id="KW-0560">Oxidoreductase</keyword>
<dbReference type="EMBL" id="CP108318">
    <property type="protein sequence ID" value="WTW65329.1"/>
    <property type="molecule type" value="Genomic_DNA"/>
</dbReference>
<dbReference type="SUPFAM" id="SSF48264">
    <property type="entry name" value="Cytochrome P450"/>
    <property type="match status" value="1"/>
</dbReference>
<dbReference type="PANTHER" id="PTHR46696:SF1">
    <property type="entry name" value="CYTOCHROME P450 YJIB-RELATED"/>
    <property type="match status" value="1"/>
</dbReference>
<dbReference type="Gene3D" id="1.10.630.10">
    <property type="entry name" value="Cytochrome P450"/>
    <property type="match status" value="1"/>
</dbReference>
<accession>A0AAU2VFA7</accession>
<dbReference type="PROSITE" id="PS00086">
    <property type="entry name" value="CYTOCHROME_P450"/>
    <property type="match status" value="1"/>
</dbReference>
<gene>
    <name evidence="3" type="ORF">OG549_34395</name>
</gene>
<evidence type="ECO:0000256" key="1">
    <source>
        <dbReference type="ARBA" id="ARBA00010617"/>
    </source>
</evidence>
<keyword evidence="2" id="KW-0479">Metal-binding</keyword>
<dbReference type="InterPro" id="IPR002397">
    <property type="entry name" value="Cyt_P450_B"/>
</dbReference>
<comment type="similarity">
    <text evidence="1 2">Belongs to the cytochrome P450 family.</text>
</comment>
<dbReference type="InterPro" id="IPR036396">
    <property type="entry name" value="Cyt_P450_sf"/>
</dbReference>
<dbReference type="GO" id="GO:0020037">
    <property type="term" value="F:heme binding"/>
    <property type="evidence" value="ECO:0007669"/>
    <property type="project" value="InterPro"/>
</dbReference>
<dbReference type="InterPro" id="IPR017972">
    <property type="entry name" value="Cyt_P450_CS"/>
</dbReference>
<keyword evidence="2" id="KW-0503">Monooxygenase</keyword>
<name>A0AAU2VFA7_9ACTN</name>
<dbReference type="GO" id="GO:0005506">
    <property type="term" value="F:iron ion binding"/>
    <property type="evidence" value="ECO:0007669"/>
    <property type="project" value="InterPro"/>
</dbReference>
<evidence type="ECO:0000256" key="2">
    <source>
        <dbReference type="RuleBase" id="RU000461"/>
    </source>
</evidence>
<evidence type="ECO:0000313" key="3">
    <source>
        <dbReference type="EMBL" id="WTW65329.1"/>
    </source>
</evidence>
<dbReference type="Pfam" id="PF00067">
    <property type="entry name" value="p450"/>
    <property type="match status" value="1"/>
</dbReference>
<dbReference type="PRINTS" id="PR00359">
    <property type="entry name" value="BP450"/>
</dbReference>
<keyword evidence="2" id="KW-0349">Heme</keyword>
<proteinExistence type="inferred from homology"/>
<keyword evidence="2" id="KW-0408">Iron</keyword>
<dbReference type="AlphaFoldDB" id="A0AAU2VFA7"/>
<dbReference type="PANTHER" id="PTHR46696">
    <property type="entry name" value="P450, PUTATIVE (EUROFUNG)-RELATED"/>
    <property type="match status" value="1"/>
</dbReference>
<dbReference type="GO" id="GO:0016705">
    <property type="term" value="F:oxidoreductase activity, acting on paired donors, with incorporation or reduction of molecular oxygen"/>
    <property type="evidence" value="ECO:0007669"/>
    <property type="project" value="InterPro"/>
</dbReference>
<reference evidence="3" key="1">
    <citation type="submission" date="2022-10" db="EMBL/GenBank/DDBJ databases">
        <title>The complete genomes of actinobacterial strains from the NBC collection.</title>
        <authorList>
            <person name="Joergensen T.S."/>
            <person name="Alvarez Arevalo M."/>
            <person name="Sterndorff E.B."/>
            <person name="Faurdal D."/>
            <person name="Vuksanovic O."/>
            <person name="Mourched A.-S."/>
            <person name="Charusanti P."/>
            <person name="Shaw S."/>
            <person name="Blin K."/>
            <person name="Weber T."/>
        </authorList>
    </citation>
    <scope>NUCLEOTIDE SEQUENCE</scope>
    <source>
        <strain evidence="3">NBC_00003</strain>
    </source>
</reference>
<dbReference type="InterPro" id="IPR001128">
    <property type="entry name" value="Cyt_P450"/>
</dbReference>
<protein>
    <submittedName>
        <fullName evidence="3">Cytochrome P450</fullName>
    </submittedName>
</protein>